<dbReference type="STRING" id="1434700.SAMN06296427_101580"/>
<proteinExistence type="inferred from homology"/>
<dbReference type="InterPro" id="IPR017871">
    <property type="entry name" value="ABC_transporter-like_CS"/>
</dbReference>
<dbReference type="Pfam" id="PF00005">
    <property type="entry name" value="ABC_tran"/>
    <property type="match status" value="2"/>
</dbReference>
<evidence type="ECO:0000313" key="13">
    <source>
        <dbReference type="EMBL" id="SMC37700.1"/>
    </source>
</evidence>
<dbReference type="AlphaFoldDB" id="A0A1W1YNB1"/>
<name>A0A1W1YNB1_9FLAO</name>
<dbReference type="RefSeq" id="WP_084015937.1">
    <property type="nucleotide sequence ID" value="NZ_FWXS01000001.1"/>
</dbReference>
<keyword evidence="14" id="KW-1185">Reference proteome</keyword>
<dbReference type="Gene3D" id="1.10.287.380">
    <property type="entry name" value="Valyl-tRNA synthetase, C-terminal domain"/>
    <property type="match status" value="1"/>
</dbReference>
<dbReference type="Proteomes" id="UP000192393">
    <property type="component" value="Unassembled WGS sequence"/>
</dbReference>
<keyword evidence="10" id="KW-0694">RNA-binding</keyword>
<accession>A0A1W1YNB1</accession>
<dbReference type="InterPro" id="IPR003593">
    <property type="entry name" value="AAA+_ATPase"/>
</dbReference>
<dbReference type="EMBL" id="FWXS01000001">
    <property type="protein sequence ID" value="SMC37700.1"/>
    <property type="molecule type" value="Genomic_DNA"/>
</dbReference>
<evidence type="ECO:0000256" key="8">
    <source>
        <dbReference type="ARBA" id="ARBA00022840"/>
    </source>
</evidence>
<dbReference type="GO" id="GO:0000049">
    <property type="term" value="F:tRNA binding"/>
    <property type="evidence" value="ECO:0007669"/>
    <property type="project" value="UniProtKB-KW"/>
</dbReference>
<dbReference type="PROSITE" id="PS50893">
    <property type="entry name" value="ABC_TRANSPORTER_2"/>
    <property type="match status" value="2"/>
</dbReference>
<keyword evidence="11" id="KW-0648">Protein biosynthesis</keyword>
<evidence type="ECO:0000256" key="7">
    <source>
        <dbReference type="ARBA" id="ARBA00022801"/>
    </source>
</evidence>
<reference evidence="13 14" key="1">
    <citation type="submission" date="2017-04" db="EMBL/GenBank/DDBJ databases">
        <authorList>
            <person name="Afonso C.L."/>
            <person name="Miller P.J."/>
            <person name="Scott M.A."/>
            <person name="Spackman E."/>
            <person name="Goraichik I."/>
            <person name="Dimitrov K.M."/>
            <person name="Suarez D.L."/>
            <person name="Swayne D.E."/>
        </authorList>
    </citation>
    <scope>NUCLEOTIDE SEQUENCE [LARGE SCALE GENOMIC DNA]</scope>
    <source>
        <strain evidence="13 14">CGMCC 1.12708</strain>
    </source>
</reference>
<feature type="domain" description="ABC transporter" evidence="12">
    <location>
        <begin position="318"/>
        <end position="544"/>
    </location>
</feature>
<evidence type="ECO:0000256" key="5">
    <source>
        <dbReference type="ARBA" id="ARBA00022737"/>
    </source>
</evidence>
<dbReference type="InterPro" id="IPR037118">
    <property type="entry name" value="Val-tRNA_synth_C_sf"/>
</dbReference>
<dbReference type="InterPro" id="IPR032524">
    <property type="entry name" value="ABC_tran_C"/>
</dbReference>
<dbReference type="OrthoDB" id="1521973at2"/>
<dbReference type="GO" id="GO:0003677">
    <property type="term" value="F:DNA binding"/>
    <property type="evidence" value="ECO:0007669"/>
    <property type="project" value="InterPro"/>
</dbReference>
<dbReference type="PANTHER" id="PTHR42855:SF1">
    <property type="entry name" value="ABC TRANSPORTER DOMAIN-CONTAINING PROTEIN"/>
    <property type="match status" value="1"/>
</dbReference>
<evidence type="ECO:0000256" key="9">
    <source>
        <dbReference type="ARBA" id="ARBA00022845"/>
    </source>
</evidence>
<evidence type="ECO:0000256" key="11">
    <source>
        <dbReference type="ARBA" id="ARBA00022917"/>
    </source>
</evidence>
<evidence type="ECO:0000256" key="3">
    <source>
        <dbReference type="ARBA" id="ARBA00022555"/>
    </source>
</evidence>
<organism evidence="13 14">
    <name type="scientific">Moheibacter sediminis</name>
    <dbReference type="NCBI Taxonomy" id="1434700"/>
    <lineage>
        <taxon>Bacteria</taxon>
        <taxon>Pseudomonadati</taxon>
        <taxon>Bacteroidota</taxon>
        <taxon>Flavobacteriia</taxon>
        <taxon>Flavobacteriales</taxon>
        <taxon>Weeksellaceae</taxon>
        <taxon>Moheibacter</taxon>
    </lineage>
</organism>
<keyword evidence="5" id="KW-0677">Repeat</keyword>
<dbReference type="CDD" id="cd03221">
    <property type="entry name" value="ABCF_EF-3"/>
    <property type="match status" value="2"/>
</dbReference>
<dbReference type="InterPro" id="IPR003439">
    <property type="entry name" value="ABC_transporter-like_ATP-bd"/>
</dbReference>
<evidence type="ECO:0000256" key="4">
    <source>
        <dbReference type="ARBA" id="ARBA00022730"/>
    </source>
</evidence>
<protein>
    <submittedName>
        <fullName evidence="13">ATP-binding cassette, subfamily F, uup</fullName>
    </submittedName>
</protein>
<dbReference type="FunFam" id="3.40.50.300:FF:000011">
    <property type="entry name" value="Putative ABC transporter ATP-binding component"/>
    <property type="match status" value="1"/>
</dbReference>
<dbReference type="GO" id="GO:0019843">
    <property type="term" value="F:rRNA binding"/>
    <property type="evidence" value="ECO:0007669"/>
    <property type="project" value="UniProtKB-KW"/>
</dbReference>
<dbReference type="FunFam" id="3.40.50.300:FF:000183">
    <property type="entry name" value="ABC transporter ATP-binding protein yjjK"/>
    <property type="match status" value="1"/>
</dbReference>
<dbReference type="GO" id="GO:0016887">
    <property type="term" value="F:ATP hydrolysis activity"/>
    <property type="evidence" value="ECO:0007669"/>
    <property type="project" value="InterPro"/>
</dbReference>
<keyword evidence="4" id="KW-0699">rRNA-binding</keyword>
<keyword evidence="7" id="KW-0378">Hydrolase</keyword>
<dbReference type="Pfam" id="PF12848">
    <property type="entry name" value="ABC_tran_Xtn"/>
    <property type="match status" value="1"/>
</dbReference>
<dbReference type="InterPro" id="IPR032781">
    <property type="entry name" value="ABC_tran_Xtn"/>
</dbReference>
<evidence type="ECO:0000256" key="10">
    <source>
        <dbReference type="ARBA" id="ARBA00022884"/>
    </source>
</evidence>
<gene>
    <name evidence="13" type="ORF">SAMN06296427_101580</name>
</gene>
<dbReference type="SMART" id="SM00382">
    <property type="entry name" value="AAA"/>
    <property type="match status" value="2"/>
</dbReference>
<sequence length="628" mass="72427">MNFLSANNLSKSYGIRTLFSNVTFHVNEGDQIALVAKNGSGKSTLLKILSGKETSDSGEILFNKDVKVLLFEQSDDFDVNLKAEDYIYNHSNTVLDIIHDYELMVQNDPGNPKLMDLMEQMNQYDAWLVESKIQEIMSKLKIDFLEQKIGNLSGGQRKRISLAKFLIDVSLESGHLLLILDEPTNHLDIEMVEWLEFFLNKENKTMILVTHDRYFLDAICTKIIEMEGGQTFVHNGDYETYVTNKAIRIENQSVEIDKAQNLYKKELEWMRRQPKARTTKSKSRIDDFFETKDKAHQKIDKSEVKLDMQMTRLGQKIIEMKNVSKKFGNKIILDDFSHLFGRGNKIGIIGKNGVGKTTFLKIIENQEAVDSGEIEIGETLKIGHFRQAGINYKEEMRAIDFVKEIADYFPLSNGKQISATQFMEQFLFSPEQQYTHIAKLSGGEKKRLQLLAVLFENPNFLILDEPTNDLDLPTLTVLENFLNDYQGCLLVVSHDRYFMDKVTEELMVFEGEGQISWFNGNYTEYFIDQKNKDSKKSVEKIVENEVKSIPETNTAPARKMSFKDKKEFEDIEKALPELEALKEELTEKLSDSSLDFESIQKISLHLENTIKDLETKESRWLELSMLNE</sequence>
<dbReference type="Pfam" id="PF16326">
    <property type="entry name" value="ABC_tran_CTD"/>
    <property type="match status" value="1"/>
</dbReference>
<feature type="domain" description="ABC transporter" evidence="12">
    <location>
        <begin position="4"/>
        <end position="253"/>
    </location>
</feature>
<keyword evidence="2" id="KW-0963">Cytoplasm</keyword>
<dbReference type="GO" id="GO:0006417">
    <property type="term" value="P:regulation of translation"/>
    <property type="evidence" value="ECO:0007669"/>
    <property type="project" value="UniProtKB-KW"/>
</dbReference>
<dbReference type="SUPFAM" id="SSF52540">
    <property type="entry name" value="P-loop containing nucleoside triphosphate hydrolases"/>
    <property type="match status" value="2"/>
</dbReference>
<dbReference type="GO" id="GO:0006412">
    <property type="term" value="P:translation"/>
    <property type="evidence" value="ECO:0007669"/>
    <property type="project" value="UniProtKB-KW"/>
</dbReference>
<dbReference type="GO" id="GO:0005524">
    <property type="term" value="F:ATP binding"/>
    <property type="evidence" value="ECO:0007669"/>
    <property type="project" value="UniProtKB-KW"/>
</dbReference>
<evidence type="ECO:0000256" key="6">
    <source>
        <dbReference type="ARBA" id="ARBA00022741"/>
    </source>
</evidence>
<evidence type="ECO:0000313" key="14">
    <source>
        <dbReference type="Proteomes" id="UP000192393"/>
    </source>
</evidence>
<keyword evidence="6" id="KW-0547">Nucleotide-binding</keyword>
<keyword evidence="8 13" id="KW-0067">ATP-binding</keyword>
<dbReference type="PROSITE" id="PS00211">
    <property type="entry name" value="ABC_TRANSPORTER_1"/>
    <property type="match status" value="2"/>
</dbReference>
<evidence type="ECO:0000256" key="2">
    <source>
        <dbReference type="ARBA" id="ARBA00022490"/>
    </source>
</evidence>
<dbReference type="Gene3D" id="3.40.50.300">
    <property type="entry name" value="P-loop containing nucleotide triphosphate hydrolases"/>
    <property type="match status" value="2"/>
</dbReference>
<evidence type="ECO:0000259" key="12">
    <source>
        <dbReference type="PROSITE" id="PS50893"/>
    </source>
</evidence>
<dbReference type="InterPro" id="IPR027417">
    <property type="entry name" value="P-loop_NTPase"/>
</dbReference>
<dbReference type="PANTHER" id="PTHR42855">
    <property type="entry name" value="ABC TRANSPORTER ATP-BINDING SUBUNIT"/>
    <property type="match status" value="1"/>
</dbReference>
<keyword evidence="9" id="KW-0810">Translation regulation</keyword>
<keyword evidence="3" id="KW-0820">tRNA-binding</keyword>
<evidence type="ECO:0000256" key="1">
    <source>
        <dbReference type="ARBA" id="ARBA00005868"/>
    </source>
</evidence>
<dbReference type="InterPro" id="IPR051309">
    <property type="entry name" value="ABCF_ATPase"/>
</dbReference>
<comment type="similarity">
    <text evidence="1">Belongs to the ABC transporter superfamily. ABCF family. Translational throttle EttA subfamily.</text>
</comment>